<keyword evidence="2" id="KW-0028">Amino-acid biosynthesis</keyword>
<organism evidence="5 6">
    <name type="scientific">Cronartium quercuum f. sp. fusiforme G11</name>
    <dbReference type="NCBI Taxonomy" id="708437"/>
    <lineage>
        <taxon>Eukaryota</taxon>
        <taxon>Fungi</taxon>
        <taxon>Dikarya</taxon>
        <taxon>Basidiomycota</taxon>
        <taxon>Pucciniomycotina</taxon>
        <taxon>Pucciniomycetes</taxon>
        <taxon>Pucciniales</taxon>
        <taxon>Coleosporiaceae</taxon>
        <taxon>Cronartium</taxon>
    </lineage>
</organism>
<dbReference type="InterPro" id="IPR000649">
    <property type="entry name" value="IF-2B-related"/>
</dbReference>
<dbReference type="InterPro" id="IPR037171">
    <property type="entry name" value="NagB/RpiA_transferase-like"/>
</dbReference>
<dbReference type="NCBIfam" id="NF004326">
    <property type="entry name" value="PRK05720.1"/>
    <property type="match status" value="1"/>
</dbReference>
<dbReference type="Proteomes" id="UP000886653">
    <property type="component" value="Unassembled WGS sequence"/>
</dbReference>
<evidence type="ECO:0000256" key="4">
    <source>
        <dbReference type="RuleBase" id="RU003814"/>
    </source>
</evidence>
<dbReference type="SUPFAM" id="SSF100950">
    <property type="entry name" value="NagB/RpiA/CoA transferase-like"/>
    <property type="match status" value="1"/>
</dbReference>
<dbReference type="GO" id="GO:0019509">
    <property type="term" value="P:L-methionine salvage from methylthioadenosine"/>
    <property type="evidence" value="ECO:0007669"/>
    <property type="project" value="TreeGrafter"/>
</dbReference>
<dbReference type="Gene3D" id="1.20.120.420">
    <property type="entry name" value="translation initiation factor eif-2b, domain 1"/>
    <property type="match status" value="1"/>
</dbReference>
<accession>A0A9P6NHP1</accession>
<dbReference type="InterPro" id="IPR005251">
    <property type="entry name" value="IF-M1Pi"/>
</dbReference>
<dbReference type="AlphaFoldDB" id="A0A9P6NHP1"/>
<keyword evidence="2" id="KW-0486">Methionine biosynthesis</keyword>
<dbReference type="NCBIfam" id="TIGR00512">
    <property type="entry name" value="salvage_mtnA"/>
    <property type="match status" value="1"/>
</dbReference>
<dbReference type="OrthoDB" id="2461at2759"/>
<dbReference type="InterPro" id="IPR011559">
    <property type="entry name" value="Initiation_fac_2B_a/b/d"/>
</dbReference>
<keyword evidence="3" id="KW-0413">Isomerase</keyword>
<dbReference type="FunFam" id="1.20.120.420:FF:000003">
    <property type="entry name" value="Methylthioribose-1-phosphate isomerase"/>
    <property type="match status" value="1"/>
</dbReference>
<dbReference type="PANTHER" id="PTHR43475:SF1">
    <property type="entry name" value="METHYLTHIORIBOSE-1-PHOSPHATE ISOMERASE"/>
    <property type="match status" value="1"/>
</dbReference>
<sequence length="413" mass="44209">MLCSLRIPQGKTLEEVMSVEIVDQLVLPHELKWCSVSNTEEAFEAIKSMKIRGAPAIGSIAALSIACELLRALKAKAEGGVDQNPLESLPKLKLYLDHVCQHLLSARPTAVNLREALFRVSQAFKTSNEKQGTKNPAEIAQELIRVCKAVWEEDLERNKKIGHHGAQWLIKKLGLSENPTQKISMLTVCNTGSLATAGYGTALGVITALFELGRLEHAYYMQTGPYMQGARLTSLELQALGIPSTMICDTAAGWLINSGRVDAFVAGADRIAANGDTANKISTFQISLLCRHAAPNSKANSFIPVLIAAPLTTFDLDMQSGAEIVIEERPSIEACTVRGKVLSATGSTDGVGAVATVLITPEGTQALNPAFDVTPNDLISGIVTELGVAEKGISGFNLREHAKNDSSPQIKNV</sequence>
<comment type="caution">
    <text evidence="5">The sequence shown here is derived from an EMBL/GenBank/DDBJ whole genome shotgun (WGS) entry which is preliminary data.</text>
</comment>
<name>A0A9P6NHP1_9BASI</name>
<reference evidence="5" key="1">
    <citation type="submission" date="2013-11" db="EMBL/GenBank/DDBJ databases">
        <title>Genome sequence of the fusiform rust pathogen reveals effectors for host alternation and coevolution with pine.</title>
        <authorList>
            <consortium name="DOE Joint Genome Institute"/>
            <person name="Smith K."/>
            <person name="Pendleton A."/>
            <person name="Kubisiak T."/>
            <person name="Anderson C."/>
            <person name="Salamov A."/>
            <person name="Aerts A."/>
            <person name="Riley R."/>
            <person name="Clum A."/>
            <person name="Lindquist E."/>
            <person name="Ence D."/>
            <person name="Campbell M."/>
            <person name="Kronenberg Z."/>
            <person name="Feau N."/>
            <person name="Dhillon B."/>
            <person name="Hamelin R."/>
            <person name="Burleigh J."/>
            <person name="Smith J."/>
            <person name="Yandell M."/>
            <person name="Nelson C."/>
            <person name="Grigoriev I."/>
            <person name="Davis J."/>
        </authorList>
    </citation>
    <scope>NUCLEOTIDE SEQUENCE</scope>
    <source>
        <strain evidence="5">G11</strain>
    </source>
</reference>
<dbReference type="NCBIfam" id="TIGR00524">
    <property type="entry name" value="eIF-2B_rel"/>
    <property type="match status" value="1"/>
</dbReference>
<dbReference type="InterPro" id="IPR027363">
    <property type="entry name" value="M1Pi_N"/>
</dbReference>
<evidence type="ECO:0000256" key="2">
    <source>
        <dbReference type="ARBA" id="ARBA00023167"/>
    </source>
</evidence>
<dbReference type="Gene3D" id="3.40.50.10470">
    <property type="entry name" value="Translation initiation factor eif-2b, domain 2"/>
    <property type="match status" value="1"/>
</dbReference>
<dbReference type="EMBL" id="MU167251">
    <property type="protein sequence ID" value="KAG0147165.1"/>
    <property type="molecule type" value="Genomic_DNA"/>
</dbReference>
<keyword evidence="6" id="KW-1185">Reference proteome</keyword>
<evidence type="ECO:0000256" key="1">
    <source>
        <dbReference type="ARBA" id="ARBA00007251"/>
    </source>
</evidence>
<dbReference type="Pfam" id="PF01008">
    <property type="entry name" value="IF-2B"/>
    <property type="match status" value="1"/>
</dbReference>
<dbReference type="GO" id="GO:0046523">
    <property type="term" value="F:S-methyl-5-thioribose-1-phosphate isomerase activity"/>
    <property type="evidence" value="ECO:0007669"/>
    <property type="project" value="TreeGrafter"/>
</dbReference>
<gene>
    <name evidence="5" type="ORF">CROQUDRAFT_132697</name>
</gene>
<proteinExistence type="inferred from homology"/>
<evidence type="ECO:0000313" key="5">
    <source>
        <dbReference type="EMBL" id="KAG0147165.1"/>
    </source>
</evidence>
<evidence type="ECO:0000256" key="3">
    <source>
        <dbReference type="ARBA" id="ARBA00023235"/>
    </source>
</evidence>
<dbReference type="InterPro" id="IPR042529">
    <property type="entry name" value="IF_2B-like_C"/>
</dbReference>
<evidence type="ECO:0008006" key="7">
    <source>
        <dbReference type="Google" id="ProtNLM"/>
    </source>
</evidence>
<protein>
    <recommendedName>
        <fullName evidence="7">S-methyl-5-thioribose-1-phosphate isomerase</fullName>
    </recommendedName>
</protein>
<dbReference type="PANTHER" id="PTHR43475">
    <property type="entry name" value="METHYLTHIORIBOSE-1-PHOSPHATE ISOMERASE"/>
    <property type="match status" value="1"/>
</dbReference>
<comment type="similarity">
    <text evidence="1 4">Belongs to the eIF-2B alpha/beta/delta subunits family.</text>
</comment>
<evidence type="ECO:0000313" key="6">
    <source>
        <dbReference type="Proteomes" id="UP000886653"/>
    </source>
</evidence>